<name>A0ABP5GZY4_9ACTN</name>
<evidence type="ECO:0000256" key="5">
    <source>
        <dbReference type="ARBA" id="ARBA00023136"/>
    </source>
</evidence>
<dbReference type="Proteomes" id="UP001500751">
    <property type="component" value="Unassembled WGS sequence"/>
</dbReference>
<feature type="compositionally biased region" description="Gly residues" evidence="6">
    <location>
        <begin position="25"/>
        <end position="42"/>
    </location>
</feature>
<comment type="subcellular location">
    <subcellularLocation>
        <location evidence="1">Cell membrane</location>
        <topology evidence="1">Multi-pass membrane protein</topology>
    </subcellularLocation>
</comment>
<comment type="caution">
    <text evidence="8">The sequence shown here is derived from an EMBL/GenBank/DDBJ whole genome shotgun (WGS) entry which is preliminary data.</text>
</comment>
<reference evidence="9" key="1">
    <citation type="journal article" date="2019" name="Int. J. Syst. Evol. Microbiol.">
        <title>The Global Catalogue of Microorganisms (GCM) 10K type strain sequencing project: providing services to taxonomists for standard genome sequencing and annotation.</title>
        <authorList>
            <consortium name="The Broad Institute Genomics Platform"/>
            <consortium name="The Broad Institute Genome Sequencing Center for Infectious Disease"/>
            <person name="Wu L."/>
            <person name="Ma J."/>
        </authorList>
    </citation>
    <scope>NUCLEOTIDE SEQUENCE [LARGE SCALE GENOMIC DNA]</scope>
    <source>
        <strain evidence="9">JCM 16014</strain>
    </source>
</reference>
<feature type="transmembrane region" description="Helical" evidence="7">
    <location>
        <begin position="218"/>
        <end position="238"/>
    </location>
</feature>
<evidence type="ECO:0000256" key="6">
    <source>
        <dbReference type="SAM" id="MobiDB-lite"/>
    </source>
</evidence>
<dbReference type="EMBL" id="BAAAQN010000063">
    <property type="protein sequence ID" value="GAA2055959.1"/>
    <property type="molecule type" value="Genomic_DNA"/>
</dbReference>
<feature type="transmembrane region" description="Helical" evidence="7">
    <location>
        <begin position="82"/>
        <end position="101"/>
    </location>
</feature>
<feature type="transmembrane region" description="Helical" evidence="7">
    <location>
        <begin position="295"/>
        <end position="315"/>
    </location>
</feature>
<evidence type="ECO:0000256" key="4">
    <source>
        <dbReference type="ARBA" id="ARBA00022989"/>
    </source>
</evidence>
<gene>
    <name evidence="8" type="ORF">GCM10009839_76110</name>
</gene>
<proteinExistence type="predicted"/>
<evidence type="ECO:0000313" key="8">
    <source>
        <dbReference type="EMBL" id="GAA2055959.1"/>
    </source>
</evidence>
<evidence type="ECO:0000256" key="3">
    <source>
        <dbReference type="ARBA" id="ARBA00022692"/>
    </source>
</evidence>
<evidence type="ECO:0000256" key="7">
    <source>
        <dbReference type="SAM" id="Phobius"/>
    </source>
</evidence>
<keyword evidence="2" id="KW-1003">Cell membrane</keyword>
<dbReference type="RefSeq" id="WP_344670570.1">
    <property type="nucleotide sequence ID" value="NZ_BAAAQN010000063.1"/>
</dbReference>
<dbReference type="InterPro" id="IPR022791">
    <property type="entry name" value="L-PG_synthase/AglD"/>
</dbReference>
<organism evidence="8 9">
    <name type="scientific">Catenulispora yoronensis</name>
    <dbReference type="NCBI Taxonomy" id="450799"/>
    <lineage>
        <taxon>Bacteria</taxon>
        <taxon>Bacillati</taxon>
        <taxon>Actinomycetota</taxon>
        <taxon>Actinomycetes</taxon>
        <taxon>Catenulisporales</taxon>
        <taxon>Catenulisporaceae</taxon>
        <taxon>Catenulispora</taxon>
    </lineage>
</organism>
<keyword evidence="5 7" id="KW-0472">Membrane</keyword>
<protein>
    <submittedName>
        <fullName evidence="8">Lysylphosphatidylglycerol synthase transmembrane domain-containing protein</fullName>
    </submittedName>
</protein>
<feature type="transmembrane region" description="Helical" evidence="7">
    <location>
        <begin position="113"/>
        <end position="133"/>
    </location>
</feature>
<feature type="region of interest" description="Disordered" evidence="6">
    <location>
        <begin position="1"/>
        <end position="63"/>
    </location>
</feature>
<feature type="compositionally biased region" description="Low complexity" evidence="6">
    <location>
        <begin position="43"/>
        <end position="62"/>
    </location>
</feature>
<sequence>MLDFTDGATIELAVPPPGRPVSGLDAGGADGVDLTGTGGAGVTGSDTTGAATTGATTGPASDADADAVLAPTTTGRGQLARLGFLALTLAAGIYAVVRQWARVRAGFEELGPLPLAAALVPALGTITAMMLAWRGLLGALGSPLAVRPAARVFFVSQLGKYLPGSVWPVVAQMQLGRAHRIPRARSAAAAALAMLVSLATALLVAAATLPIAGGAGGGYLWAFAVVPVLLAGLHPRVANPLLRTLFRLTRRPPIEPLTGATLVRTAARGFAGWVAAGLHIWVLAVALGAPAWHTLLLAIGGYAFAWSVGFIIVFAPAGAGVRELILVAALQPVLDPGKATVVALASRLVTIVADLVAAGICAREERGGGVLTAAAPGPTRI</sequence>
<feature type="transmembrane region" description="Helical" evidence="7">
    <location>
        <begin position="270"/>
        <end position="289"/>
    </location>
</feature>
<accession>A0ABP5GZY4</accession>
<keyword evidence="3 7" id="KW-0812">Transmembrane</keyword>
<keyword evidence="9" id="KW-1185">Reference proteome</keyword>
<dbReference type="Pfam" id="PF03706">
    <property type="entry name" value="LPG_synthase_TM"/>
    <property type="match status" value="1"/>
</dbReference>
<feature type="transmembrane region" description="Helical" evidence="7">
    <location>
        <begin position="187"/>
        <end position="212"/>
    </location>
</feature>
<evidence type="ECO:0000256" key="1">
    <source>
        <dbReference type="ARBA" id="ARBA00004651"/>
    </source>
</evidence>
<keyword evidence="4 7" id="KW-1133">Transmembrane helix</keyword>
<evidence type="ECO:0000256" key="2">
    <source>
        <dbReference type="ARBA" id="ARBA00022475"/>
    </source>
</evidence>
<evidence type="ECO:0000313" key="9">
    <source>
        <dbReference type="Proteomes" id="UP001500751"/>
    </source>
</evidence>